<dbReference type="InterPro" id="IPR050951">
    <property type="entry name" value="Retrovirus_Pol_polyprotein"/>
</dbReference>
<dbReference type="Pfam" id="PF17921">
    <property type="entry name" value="Integrase_H2C2"/>
    <property type="match status" value="1"/>
</dbReference>
<comment type="caution">
    <text evidence="4">The sequence shown here is derived from an EMBL/GenBank/DDBJ whole genome shotgun (WGS) entry which is preliminary data.</text>
</comment>
<dbReference type="EMBL" id="KZ308458">
    <property type="protein sequence ID" value="KAG8230004.1"/>
    <property type="molecule type" value="Genomic_DNA"/>
</dbReference>
<feature type="non-terminal residue" evidence="4">
    <location>
        <position position="301"/>
    </location>
</feature>
<protein>
    <recommendedName>
        <fullName evidence="1">RNA-directed DNA polymerase</fullName>
        <ecNumber evidence="1">2.7.7.49</ecNumber>
    </recommendedName>
</protein>
<feature type="compositionally biased region" description="Polar residues" evidence="2">
    <location>
        <begin position="279"/>
        <end position="301"/>
    </location>
</feature>
<name>A0A8K0K7P5_LADFU</name>
<dbReference type="PANTHER" id="PTHR37984:SF5">
    <property type="entry name" value="PROTEIN NYNRIN-LIKE"/>
    <property type="match status" value="1"/>
</dbReference>
<feature type="compositionally biased region" description="Polar residues" evidence="2">
    <location>
        <begin position="249"/>
        <end position="266"/>
    </location>
</feature>
<feature type="compositionally biased region" description="Low complexity" evidence="2">
    <location>
        <begin position="100"/>
        <end position="110"/>
    </location>
</feature>
<evidence type="ECO:0000256" key="2">
    <source>
        <dbReference type="SAM" id="MobiDB-lite"/>
    </source>
</evidence>
<dbReference type="EC" id="2.7.7.49" evidence="1"/>
<proteinExistence type="predicted"/>
<accession>A0A8K0K7P5</accession>
<evidence type="ECO:0000313" key="5">
    <source>
        <dbReference type="Proteomes" id="UP000792457"/>
    </source>
</evidence>
<reference evidence="4" key="2">
    <citation type="submission" date="2017-10" db="EMBL/GenBank/DDBJ databases">
        <title>Ladona fulva Genome sequencing and assembly.</title>
        <authorList>
            <person name="Murali S."/>
            <person name="Richards S."/>
            <person name="Bandaranaike D."/>
            <person name="Bellair M."/>
            <person name="Blankenburg K."/>
            <person name="Chao H."/>
            <person name="Dinh H."/>
            <person name="Doddapaneni H."/>
            <person name="Dugan-Rocha S."/>
            <person name="Elkadiri S."/>
            <person name="Gnanaolivu R."/>
            <person name="Hernandez B."/>
            <person name="Skinner E."/>
            <person name="Javaid M."/>
            <person name="Lee S."/>
            <person name="Li M."/>
            <person name="Ming W."/>
            <person name="Munidasa M."/>
            <person name="Muniz J."/>
            <person name="Nguyen L."/>
            <person name="Hughes D."/>
            <person name="Osuji N."/>
            <person name="Pu L.-L."/>
            <person name="Puazo M."/>
            <person name="Qu C."/>
            <person name="Quiroz J."/>
            <person name="Raj R."/>
            <person name="Weissenberger G."/>
            <person name="Xin Y."/>
            <person name="Zou X."/>
            <person name="Han Y."/>
            <person name="Worley K."/>
            <person name="Muzny D."/>
            <person name="Gibbs R."/>
        </authorList>
    </citation>
    <scope>NUCLEOTIDE SEQUENCE</scope>
    <source>
        <strain evidence="4">Sampled in the wild</strain>
    </source>
</reference>
<keyword evidence="5" id="KW-1185">Reference proteome</keyword>
<dbReference type="InterPro" id="IPR041588">
    <property type="entry name" value="Integrase_H2C2"/>
</dbReference>
<feature type="region of interest" description="Disordered" evidence="2">
    <location>
        <begin position="202"/>
        <end position="301"/>
    </location>
</feature>
<reference evidence="4" key="1">
    <citation type="submission" date="2013-04" db="EMBL/GenBank/DDBJ databases">
        <authorList>
            <person name="Qu J."/>
            <person name="Murali S.C."/>
            <person name="Bandaranaike D."/>
            <person name="Bellair M."/>
            <person name="Blankenburg K."/>
            <person name="Chao H."/>
            <person name="Dinh H."/>
            <person name="Doddapaneni H."/>
            <person name="Downs B."/>
            <person name="Dugan-Rocha S."/>
            <person name="Elkadiri S."/>
            <person name="Gnanaolivu R.D."/>
            <person name="Hernandez B."/>
            <person name="Javaid M."/>
            <person name="Jayaseelan J.C."/>
            <person name="Lee S."/>
            <person name="Li M."/>
            <person name="Ming W."/>
            <person name="Munidasa M."/>
            <person name="Muniz J."/>
            <person name="Nguyen L."/>
            <person name="Ongeri F."/>
            <person name="Osuji N."/>
            <person name="Pu L.-L."/>
            <person name="Puazo M."/>
            <person name="Qu C."/>
            <person name="Quiroz J."/>
            <person name="Raj R."/>
            <person name="Weissenberger G."/>
            <person name="Xin Y."/>
            <person name="Zou X."/>
            <person name="Han Y."/>
            <person name="Richards S."/>
            <person name="Worley K."/>
            <person name="Muzny D."/>
            <person name="Gibbs R."/>
        </authorList>
    </citation>
    <scope>NUCLEOTIDE SEQUENCE</scope>
    <source>
        <strain evidence="4">Sampled in the wild</strain>
    </source>
</reference>
<sequence length="301" mass="34326">MVIPTAQRRLMLAALHEGHPGIAAMQSLAQFYSWWPKMDQDINNWVKECQTCQENHGQEPENIPERPWEHVHVDFVFILADAYYKWTEVVQLKDMTIVPGSSSSNSVGSPETRPKEQDGDQGVEVYHDANVRACSFRQGDEVWVKNECKPGWHPGVVERRTGKLSYKVLISGQIKQKHADQIHSRSGAMEGKPTLTVANQQQEVEVQESQLPEQQLIEQDLRPRPKLETQSLRKKQYEEGPPVDPMEATPNTIENGQKSQPSPNKSIKQEPVLRRSIRSSRPPTMDLTNNLNEENPQNLIE</sequence>
<gene>
    <name evidence="4" type="ORF">J437_LFUL008445</name>
</gene>
<dbReference type="GO" id="GO:0003964">
    <property type="term" value="F:RNA-directed DNA polymerase activity"/>
    <property type="evidence" value="ECO:0007669"/>
    <property type="project" value="UniProtKB-EC"/>
</dbReference>
<evidence type="ECO:0000313" key="4">
    <source>
        <dbReference type="EMBL" id="KAG8230004.1"/>
    </source>
</evidence>
<evidence type="ECO:0000259" key="3">
    <source>
        <dbReference type="Pfam" id="PF17921"/>
    </source>
</evidence>
<evidence type="ECO:0000256" key="1">
    <source>
        <dbReference type="ARBA" id="ARBA00012493"/>
    </source>
</evidence>
<dbReference type="AlphaFoldDB" id="A0A8K0K7P5"/>
<dbReference type="PANTHER" id="PTHR37984">
    <property type="entry name" value="PROTEIN CBG26694"/>
    <property type="match status" value="1"/>
</dbReference>
<dbReference type="OrthoDB" id="10058156at2759"/>
<dbReference type="Proteomes" id="UP000792457">
    <property type="component" value="Unassembled WGS sequence"/>
</dbReference>
<feature type="domain" description="Integrase zinc-binding" evidence="3">
    <location>
        <begin position="3"/>
        <end position="55"/>
    </location>
</feature>
<organism evidence="4 5">
    <name type="scientific">Ladona fulva</name>
    <name type="common">Scarce chaser dragonfly</name>
    <name type="synonym">Libellula fulva</name>
    <dbReference type="NCBI Taxonomy" id="123851"/>
    <lineage>
        <taxon>Eukaryota</taxon>
        <taxon>Metazoa</taxon>
        <taxon>Ecdysozoa</taxon>
        <taxon>Arthropoda</taxon>
        <taxon>Hexapoda</taxon>
        <taxon>Insecta</taxon>
        <taxon>Pterygota</taxon>
        <taxon>Palaeoptera</taxon>
        <taxon>Odonata</taxon>
        <taxon>Epiprocta</taxon>
        <taxon>Anisoptera</taxon>
        <taxon>Libelluloidea</taxon>
        <taxon>Libellulidae</taxon>
        <taxon>Ladona</taxon>
    </lineage>
</organism>
<feature type="compositionally biased region" description="Low complexity" evidence="2">
    <location>
        <begin position="202"/>
        <end position="216"/>
    </location>
</feature>
<feature type="region of interest" description="Disordered" evidence="2">
    <location>
        <begin position="100"/>
        <end position="121"/>
    </location>
</feature>
<dbReference type="Gene3D" id="1.10.340.70">
    <property type="match status" value="1"/>
</dbReference>